<dbReference type="Proteomes" id="UP001153714">
    <property type="component" value="Chromosome 2"/>
</dbReference>
<evidence type="ECO:0000256" key="4">
    <source>
        <dbReference type="ARBA" id="ARBA00023136"/>
    </source>
</evidence>
<evidence type="ECO:0000313" key="6">
    <source>
        <dbReference type="EMBL" id="CAG9788985.1"/>
    </source>
</evidence>
<feature type="transmembrane region" description="Helical" evidence="5">
    <location>
        <begin position="98"/>
        <end position="119"/>
    </location>
</feature>
<dbReference type="Pfam" id="PF04193">
    <property type="entry name" value="PQ-loop"/>
    <property type="match status" value="1"/>
</dbReference>
<protein>
    <recommendedName>
        <fullName evidence="8">PQ-loop repeat-containing protein 3</fullName>
    </recommendedName>
</protein>
<reference evidence="6" key="2">
    <citation type="submission" date="2022-10" db="EMBL/GenBank/DDBJ databases">
        <authorList>
            <consortium name="ENA_rothamsted_submissions"/>
            <consortium name="culmorum"/>
            <person name="King R."/>
        </authorList>
    </citation>
    <scope>NUCLEOTIDE SEQUENCE</scope>
</reference>
<sequence length="173" mass="19370">MESNQTLKSSMMEETIVNGIANILSTITILSCLFLKVPQILYIREKQSAEGIYVQAMIMEITGAWVAQGERVPFCTPLSGFAKVTYIYGIIRAGNADAVSLTTWIISVATNLARVFTVYVDSADAKLMANFYISTLLSTGVLLTALYYQRNRTPPPIKCRRRISSHRRYSRND</sequence>
<dbReference type="PANTHER" id="PTHR12226">
    <property type="entry name" value="MANNOSE-P-DOLICHOL UTILIZATION DEFECT 1 LEC35 -RELATED"/>
    <property type="match status" value="1"/>
</dbReference>
<dbReference type="GO" id="GO:0016020">
    <property type="term" value="C:membrane"/>
    <property type="evidence" value="ECO:0007669"/>
    <property type="project" value="UniProtKB-SubCell"/>
</dbReference>
<reference evidence="6" key="1">
    <citation type="submission" date="2021-12" db="EMBL/GenBank/DDBJ databases">
        <authorList>
            <person name="King R."/>
        </authorList>
    </citation>
    <scope>NUCLEOTIDE SEQUENCE</scope>
</reference>
<accession>A0A9N9R3T8</accession>
<dbReference type="EMBL" id="OU893333">
    <property type="protein sequence ID" value="CAG9788985.1"/>
    <property type="molecule type" value="Genomic_DNA"/>
</dbReference>
<dbReference type="AlphaFoldDB" id="A0A9N9R3T8"/>
<keyword evidence="4 5" id="KW-0472">Membrane</keyword>
<keyword evidence="3 5" id="KW-1133">Transmembrane helix</keyword>
<evidence type="ECO:0000256" key="2">
    <source>
        <dbReference type="ARBA" id="ARBA00022692"/>
    </source>
</evidence>
<name>A0A9N9R3T8_9NEOP</name>
<organism evidence="6 7">
    <name type="scientific">Diatraea saccharalis</name>
    <name type="common">sugarcane borer</name>
    <dbReference type="NCBI Taxonomy" id="40085"/>
    <lineage>
        <taxon>Eukaryota</taxon>
        <taxon>Metazoa</taxon>
        <taxon>Ecdysozoa</taxon>
        <taxon>Arthropoda</taxon>
        <taxon>Hexapoda</taxon>
        <taxon>Insecta</taxon>
        <taxon>Pterygota</taxon>
        <taxon>Neoptera</taxon>
        <taxon>Endopterygota</taxon>
        <taxon>Lepidoptera</taxon>
        <taxon>Glossata</taxon>
        <taxon>Ditrysia</taxon>
        <taxon>Pyraloidea</taxon>
        <taxon>Crambidae</taxon>
        <taxon>Crambinae</taxon>
        <taxon>Diatraea</taxon>
    </lineage>
</organism>
<keyword evidence="2 5" id="KW-0812">Transmembrane</keyword>
<comment type="subcellular location">
    <subcellularLocation>
        <location evidence="1">Membrane</location>
        <topology evidence="1">Multi-pass membrane protein</topology>
    </subcellularLocation>
</comment>
<feature type="transmembrane region" description="Helical" evidence="5">
    <location>
        <begin position="16"/>
        <end position="37"/>
    </location>
</feature>
<evidence type="ECO:0000256" key="5">
    <source>
        <dbReference type="SAM" id="Phobius"/>
    </source>
</evidence>
<evidence type="ECO:0000313" key="7">
    <source>
        <dbReference type="Proteomes" id="UP001153714"/>
    </source>
</evidence>
<evidence type="ECO:0008006" key="8">
    <source>
        <dbReference type="Google" id="ProtNLM"/>
    </source>
</evidence>
<gene>
    <name evidence="6" type="ORF">DIATSA_LOCUS6756</name>
</gene>
<dbReference type="PANTHER" id="PTHR12226:SF3">
    <property type="entry name" value="SOLUTE CARRIER FAMILY 66 MEMBER 3"/>
    <property type="match status" value="1"/>
</dbReference>
<keyword evidence="7" id="KW-1185">Reference proteome</keyword>
<proteinExistence type="predicted"/>
<dbReference type="InterPro" id="IPR006603">
    <property type="entry name" value="PQ-loop_rpt"/>
</dbReference>
<dbReference type="OrthoDB" id="271506at2759"/>
<evidence type="ECO:0000256" key="3">
    <source>
        <dbReference type="ARBA" id="ARBA00022989"/>
    </source>
</evidence>
<feature type="transmembrane region" description="Helical" evidence="5">
    <location>
        <begin position="131"/>
        <end position="148"/>
    </location>
</feature>
<evidence type="ECO:0000256" key="1">
    <source>
        <dbReference type="ARBA" id="ARBA00004141"/>
    </source>
</evidence>
<dbReference type="InterPro" id="IPR016817">
    <property type="entry name" value="MannP-dilichol_defect-1"/>
</dbReference>